<dbReference type="AlphaFoldDB" id="A0A829MBC4"/>
<reference evidence="1 2" key="1">
    <citation type="journal article" date="2014" name="Emerg. Infect. Dis.">
        <title>High-level Relatedness among Mycobacterium abscessus subsp. massiliense Strains from Widely Separated Outbreaks.</title>
        <authorList>
            <person name="Tettelin H."/>
            <person name="Davidson R.M."/>
            <person name="Agrawal S."/>
            <person name="Aitken M.L."/>
            <person name="Shallom S."/>
            <person name="Hasan N.A."/>
            <person name="Strong M."/>
            <person name="Nogueira de Moura V.C."/>
            <person name="De Groote M.A."/>
            <person name="Duarte R.S."/>
            <person name="Hine E."/>
            <person name="Parankush S."/>
            <person name="Su Q."/>
            <person name="Daugherty S.C."/>
            <person name="Fraser C.M."/>
            <person name="Brown-Elliott B.A."/>
            <person name="Wallace R.J.Jr."/>
            <person name="Holland S.M."/>
            <person name="Sampaio E.P."/>
            <person name="Olivier K.N."/>
            <person name="Jackson M."/>
            <person name="Zelazny A.M."/>
        </authorList>
    </citation>
    <scope>NUCLEOTIDE SEQUENCE [LARGE SCALE GENOMIC DNA]</scope>
    <source>
        <strain evidence="1 2">MAB_091912_2446</strain>
    </source>
</reference>
<proteinExistence type="predicted"/>
<name>A0A829MBC4_9MYCO</name>
<gene>
    <name evidence="1" type="ORF">L833_3581</name>
</gene>
<dbReference type="Proteomes" id="UP000018502">
    <property type="component" value="Unassembled WGS sequence"/>
</dbReference>
<evidence type="ECO:0000313" key="1">
    <source>
        <dbReference type="EMBL" id="ESV61193.1"/>
    </source>
</evidence>
<evidence type="ECO:0000313" key="2">
    <source>
        <dbReference type="Proteomes" id="UP000018502"/>
    </source>
</evidence>
<sequence>MCPGPADQYPVEIGGHRIGVCQPRVVIAPHRRVHAELAQILDQVEYEAVVVIDDQDAHRSRVRTRASRFPAG</sequence>
<accession>A0A829MBC4</accession>
<organism evidence="1 2">
    <name type="scientific">Mycobacteroides abscessus MAB_091912_2446</name>
    <dbReference type="NCBI Taxonomy" id="1335414"/>
    <lineage>
        <taxon>Bacteria</taxon>
        <taxon>Bacillati</taxon>
        <taxon>Actinomycetota</taxon>
        <taxon>Actinomycetes</taxon>
        <taxon>Mycobacteriales</taxon>
        <taxon>Mycobacteriaceae</taxon>
        <taxon>Mycobacteroides</taxon>
        <taxon>Mycobacteroides abscessus</taxon>
    </lineage>
</organism>
<dbReference type="EMBL" id="AYTF01000002">
    <property type="protein sequence ID" value="ESV61193.1"/>
    <property type="molecule type" value="Genomic_DNA"/>
</dbReference>
<protein>
    <submittedName>
        <fullName evidence="1">Uncharacterized protein</fullName>
    </submittedName>
</protein>
<comment type="caution">
    <text evidence="1">The sequence shown here is derived from an EMBL/GenBank/DDBJ whole genome shotgun (WGS) entry which is preliminary data.</text>
</comment>